<comment type="function">
    <text evidence="11">Participates in chain elongation of fatty acids. Catalyzes the reduction of trans-2-enoyl-CoAs of varying chain lengths from 6:1 to 16:1, having maximum activity with 10:1 CoA. Has no 2,4-dienoyl-CoA reductase activity.</text>
</comment>
<evidence type="ECO:0000256" key="6">
    <source>
        <dbReference type="ARBA" id="ARBA00022857"/>
    </source>
</evidence>
<accession>A0ABV8VBC9</accession>
<evidence type="ECO:0000256" key="7">
    <source>
        <dbReference type="ARBA" id="ARBA00023002"/>
    </source>
</evidence>
<dbReference type="RefSeq" id="WP_290262910.1">
    <property type="nucleotide sequence ID" value="NZ_JAUFQG010000004.1"/>
</dbReference>
<proteinExistence type="predicted"/>
<comment type="subcellular location">
    <subcellularLocation>
        <location evidence="1">Peroxisome</location>
    </subcellularLocation>
</comment>
<protein>
    <recommendedName>
        <fullName evidence="14">Peroxisomal trans-2-enoyl-CoA reductase</fullName>
        <ecNumber evidence="13">1.3.1.38</ecNumber>
    </recommendedName>
</protein>
<comment type="caution">
    <text evidence="21">The sequence shown here is derived from an EMBL/GenBank/DDBJ whole genome shotgun (WGS) entry which is preliminary data.</text>
</comment>
<keyword evidence="8" id="KW-0443">Lipid metabolism</keyword>
<evidence type="ECO:0000256" key="14">
    <source>
        <dbReference type="ARBA" id="ARBA00041063"/>
    </source>
</evidence>
<evidence type="ECO:0000256" key="8">
    <source>
        <dbReference type="ARBA" id="ARBA00023098"/>
    </source>
</evidence>
<dbReference type="InterPro" id="IPR002347">
    <property type="entry name" value="SDR_fam"/>
</dbReference>
<evidence type="ECO:0000256" key="20">
    <source>
        <dbReference type="ARBA" id="ARBA00049559"/>
    </source>
</evidence>
<evidence type="ECO:0000256" key="18">
    <source>
        <dbReference type="ARBA" id="ARBA00049251"/>
    </source>
</evidence>
<dbReference type="EC" id="1.3.1.38" evidence="13"/>
<dbReference type="InterPro" id="IPR052388">
    <property type="entry name" value="Peroxisomal_t2-enoyl-CoA_red"/>
</dbReference>
<keyword evidence="5" id="KW-0276">Fatty acid metabolism</keyword>
<sequence>MTTASESYQSILKPGLFSGQVIIVTGGGSGIGRCTAHELAALGAHVIITGRKQEKLDKVLDEIRSDGGSAESFSFDIRDEAAVTQAIADIVAKHPVIHGLVNNAGGQFPAPLEMISLKGFEAVVRSNLVGGFLMAREVYKQSMQKHGGAIVNITADNLNGMPAMGHSGAARAGMENLTKTAAWEWGYFGVRVNAVAPGWVASSGFDTYDPHFQALIKGVKENVPLKRLAFEAEISSVICFLLSPGAAFMNGQTLRVDGGSSMGSAAAIWPLPKGAAVNTSPYNGFHRAELPAMLRDADASETGDA</sequence>
<evidence type="ECO:0000256" key="19">
    <source>
        <dbReference type="ARBA" id="ARBA00049386"/>
    </source>
</evidence>
<evidence type="ECO:0000256" key="9">
    <source>
        <dbReference type="ARBA" id="ARBA00023140"/>
    </source>
</evidence>
<keyword evidence="22" id="KW-1185">Reference proteome</keyword>
<dbReference type="EMBL" id="JBHSCX010000021">
    <property type="protein sequence ID" value="MFC4364017.1"/>
    <property type="molecule type" value="Genomic_DNA"/>
</dbReference>
<evidence type="ECO:0000256" key="3">
    <source>
        <dbReference type="ARBA" id="ARBA00022516"/>
    </source>
</evidence>
<gene>
    <name evidence="21" type="ORF">ACFOX3_16990</name>
</gene>
<dbReference type="SUPFAM" id="SSF51735">
    <property type="entry name" value="NAD(P)-binding Rossmann-fold domains"/>
    <property type="match status" value="1"/>
</dbReference>
<evidence type="ECO:0000256" key="10">
    <source>
        <dbReference type="ARBA" id="ARBA00023160"/>
    </source>
</evidence>
<dbReference type="PRINTS" id="PR00081">
    <property type="entry name" value="GDHRDH"/>
</dbReference>
<dbReference type="PANTHER" id="PTHR24317">
    <property type="entry name" value="PEROXISOMAL TRANS-2-ENOYL-COA REDUCTASE"/>
    <property type="match status" value="1"/>
</dbReference>
<evidence type="ECO:0000256" key="15">
    <source>
        <dbReference type="ARBA" id="ARBA00047570"/>
    </source>
</evidence>
<dbReference type="PANTHER" id="PTHR24317:SF7">
    <property type="entry name" value="PEROXISOMAL TRANS-2-ENOYL-COA REDUCTASE"/>
    <property type="match status" value="1"/>
</dbReference>
<comment type="pathway">
    <text evidence="2">Lipid metabolism.</text>
</comment>
<keyword evidence="4" id="KW-0597">Phosphoprotein</keyword>
<comment type="catalytic activity">
    <reaction evidence="18">
        <text>a (2E)-enoyl-CoA + NADPH + H(+) = a 2,3-saturated acyl-CoA + NADP(+)</text>
        <dbReference type="Rhea" id="RHEA:33763"/>
        <dbReference type="ChEBI" id="CHEBI:15378"/>
        <dbReference type="ChEBI" id="CHEBI:57783"/>
        <dbReference type="ChEBI" id="CHEBI:58349"/>
        <dbReference type="ChEBI" id="CHEBI:58856"/>
        <dbReference type="ChEBI" id="CHEBI:65111"/>
        <dbReference type="EC" id="1.3.1.38"/>
    </reaction>
    <physiologicalReaction direction="left-to-right" evidence="18">
        <dbReference type="Rhea" id="RHEA:33764"/>
    </physiologicalReaction>
</comment>
<dbReference type="InterPro" id="IPR036291">
    <property type="entry name" value="NAD(P)-bd_dom_sf"/>
</dbReference>
<evidence type="ECO:0000256" key="17">
    <source>
        <dbReference type="ARBA" id="ARBA00049108"/>
    </source>
</evidence>
<evidence type="ECO:0000256" key="4">
    <source>
        <dbReference type="ARBA" id="ARBA00022553"/>
    </source>
</evidence>
<evidence type="ECO:0000256" key="5">
    <source>
        <dbReference type="ARBA" id="ARBA00022832"/>
    </source>
</evidence>
<evidence type="ECO:0000256" key="1">
    <source>
        <dbReference type="ARBA" id="ARBA00004275"/>
    </source>
</evidence>
<evidence type="ECO:0000256" key="16">
    <source>
        <dbReference type="ARBA" id="ARBA00048686"/>
    </source>
</evidence>
<evidence type="ECO:0000313" key="21">
    <source>
        <dbReference type="EMBL" id="MFC4364017.1"/>
    </source>
</evidence>
<comment type="catalytic activity">
    <reaction evidence="20">
        <text>(2E)-octenoyl-CoA + NADPH + H(+) = octanoyl-CoA + NADP(+)</text>
        <dbReference type="Rhea" id="RHEA:44952"/>
        <dbReference type="ChEBI" id="CHEBI:15378"/>
        <dbReference type="ChEBI" id="CHEBI:57386"/>
        <dbReference type="ChEBI" id="CHEBI:57783"/>
        <dbReference type="ChEBI" id="CHEBI:58349"/>
        <dbReference type="ChEBI" id="CHEBI:62242"/>
    </reaction>
    <physiologicalReaction direction="left-to-right" evidence="20">
        <dbReference type="Rhea" id="RHEA:44953"/>
    </physiologicalReaction>
</comment>
<evidence type="ECO:0000313" key="22">
    <source>
        <dbReference type="Proteomes" id="UP001595840"/>
    </source>
</evidence>
<keyword evidence="3" id="KW-0444">Lipid biosynthesis</keyword>
<comment type="catalytic activity">
    <reaction evidence="19">
        <text>(2E)-decenoyl-CoA + NADPH + H(+) = decanoyl-CoA + NADP(+)</text>
        <dbReference type="Rhea" id="RHEA:44960"/>
        <dbReference type="ChEBI" id="CHEBI:15378"/>
        <dbReference type="ChEBI" id="CHEBI:57783"/>
        <dbReference type="ChEBI" id="CHEBI:58349"/>
        <dbReference type="ChEBI" id="CHEBI:61406"/>
        <dbReference type="ChEBI" id="CHEBI:61430"/>
    </reaction>
    <physiologicalReaction direction="left-to-right" evidence="19">
        <dbReference type="Rhea" id="RHEA:44961"/>
    </physiologicalReaction>
</comment>
<reference evidence="22" key="1">
    <citation type="journal article" date="2019" name="Int. J. Syst. Evol. Microbiol.">
        <title>The Global Catalogue of Microorganisms (GCM) 10K type strain sequencing project: providing services to taxonomists for standard genome sequencing and annotation.</title>
        <authorList>
            <consortium name="The Broad Institute Genomics Platform"/>
            <consortium name="The Broad Institute Genome Sequencing Center for Infectious Disease"/>
            <person name="Wu L."/>
            <person name="Ma J."/>
        </authorList>
    </citation>
    <scope>NUCLEOTIDE SEQUENCE [LARGE SCALE GENOMIC DNA]</scope>
    <source>
        <strain evidence="22">CECT 8570</strain>
    </source>
</reference>
<evidence type="ECO:0000256" key="12">
    <source>
        <dbReference type="ARBA" id="ARBA00038622"/>
    </source>
</evidence>
<keyword evidence="6" id="KW-0521">NADP</keyword>
<evidence type="ECO:0000256" key="13">
    <source>
        <dbReference type="ARBA" id="ARBA00038849"/>
    </source>
</evidence>
<name>A0ABV8VBC9_9GAMM</name>
<keyword evidence="10" id="KW-0275">Fatty acid biosynthesis</keyword>
<keyword evidence="7" id="KW-0560">Oxidoreductase</keyword>
<keyword evidence="9" id="KW-0576">Peroxisome</keyword>
<dbReference type="Gene3D" id="3.40.50.720">
    <property type="entry name" value="NAD(P)-binding Rossmann-like Domain"/>
    <property type="match status" value="1"/>
</dbReference>
<comment type="subunit">
    <text evidence="12">Interacts with PEX5, probably required to target it into peroxisomes.</text>
</comment>
<dbReference type="Pfam" id="PF13561">
    <property type="entry name" value="adh_short_C2"/>
    <property type="match status" value="1"/>
</dbReference>
<comment type="catalytic activity">
    <reaction evidence="15">
        <text>(2E)-dodecenoyl-CoA + NADPH + H(+) = dodecanoyl-CoA + NADP(+)</text>
        <dbReference type="Rhea" id="RHEA:44964"/>
        <dbReference type="ChEBI" id="CHEBI:15378"/>
        <dbReference type="ChEBI" id="CHEBI:57330"/>
        <dbReference type="ChEBI" id="CHEBI:57375"/>
        <dbReference type="ChEBI" id="CHEBI:57783"/>
        <dbReference type="ChEBI" id="CHEBI:58349"/>
    </reaction>
    <physiologicalReaction direction="left-to-right" evidence="15">
        <dbReference type="Rhea" id="RHEA:44965"/>
    </physiologicalReaction>
</comment>
<evidence type="ECO:0000256" key="11">
    <source>
        <dbReference type="ARBA" id="ARBA00037124"/>
    </source>
</evidence>
<dbReference type="Proteomes" id="UP001595840">
    <property type="component" value="Unassembled WGS sequence"/>
</dbReference>
<comment type="catalytic activity">
    <reaction evidence="16">
        <text>(2E)-tetradecenoyl-CoA + NADPH + H(+) = tetradecanoyl-CoA + NADP(+)</text>
        <dbReference type="Rhea" id="RHEA:44968"/>
        <dbReference type="ChEBI" id="CHEBI:15378"/>
        <dbReference type="ChEBI" id="CHEBI:57385"/>
        <dbReference type="ChEBI" id="CHEBI:57783"/>
        <dbReference type="ChEBI" id="CHEBI:58349"/>
        <dbReference type="ChEBI" id="CHEBI:61405"/>
    </reaction>
    <physiologicalReaction direction="left-to-right" evidence="16">
        <dbReference type="Rhea" id="RHEA:44969"/>
    </physiologicalReaction>
</comment>
<organism evidence="21 22">
    <name type="scientific">Simiduia curdlanivorans</name>
    <dbReference type="NCBI Taxonomy" id="1492769"/>
    <lineage>
        <taxon>Bacteria</taxon>
        <taxon>Pseudomonadati</taxon>
        <taxon>Pseudomonadota</taxon>
        <taxon>Gammaproteobacteria</taxon>
        <taxon>Cellvibrionales</taxon>
        <taxon>Cellvibrionaceae</taxon>
        <taxon>Simiduia</taxon>
    </lineage>
</organism>
<comment type="catalytic activity">
    <reaction evidence="17">
        <text>(2E)-hexenoyl-CoA + NADPH + H(+) = hexanoyl-CoA + NADP(+)</text>
        <dbReference type="Rhea" id="RHEA:44956"/>
        <dbReference type="ChEBI" id="CHEBI:15378"/>
        <dbReference type="ChEBI" id="CHEBI:57783"/>
        <dbReference type="ChEBI" id="CHEBI:58349"/>
        <dbReference type="ChEBI" id="CHEBI:62077"/>
        <dbReference type="ChEBI" id="CHEBI:62620"/>
    </reaction>
    <physiologicalReaction direction="left-to-right" evidence="17">
        <dbReference type="Rhea" id="RHEA:44957"/>
    </physiologicalReaction>
</comment>
<evidence type="ECO:0000256" key="2">
    <source>
        <dbReference type="ARBA" id="ARBA00005189"/>
    </source>
</evidence>